<keyword evidence="8" id="KW-1185">Reference proteome</keyword>
<sequence>MLHPFAIGIKVCGTDAKIGVKLFDLKHNYSGNTEEEKRQRRVTKKPVAFSLLCTECGQSRKSQIVGGQDASTGKWPWQVTILRNLQPYCGASIISDQWILSAAHCFYKCSPGYTYMALLGTHQLFNLSHGAVFARLKKIILHPDFNGKIASLGDIALIQLETPVDFTNSIMPIYLPTSSEKLSTKTNCWVTGWGEIKYKVPFLKPPLTLQEVKLSLINQKNCKRIYNNFKVIGLAKDAIKDDMICAGYPNSRKHSCQCDSGGPLTCLVQGRWTQVGIVSWRIGCASKIYPGVYTSVSYYSDWIKDVMEENMKNKSNSSNSKCFHSSGTSTHSKCFYSSGTHSKCIHSTSIHSKCFYSSGTHPKCIHSISTHSKCIHSSGTSTLSKCTQSTSTHSKCFHSSGIHSKCIHSTSTQSKCFHSSGTSTHSKCTHSTSTQSKCFHSSGTSTLSKCTQSINTHSKCFHSSGTSTHSKCIHSTSTQSKCFHSSGTSTLSKCTQSTNTHSKCFHSSGTSTHSKCIHSTSTQSKCFHSSGTSTLSKCTQSTSTHSKCIHSTSTQSKCFHSSGTSTHSKCIHSTSTQSKCFHSSGFDVNDQ</sequence>
<dbReference type="RefSeq" id="XP_013910871.1">
    <property type="nucleotide sequence ID" value="XM_014055396.1"/>
</dbReference>
<dbReference type="KEGG" id="tsr:106540319"/>
<keyword evidence="5" id="KW-1015">Disulfide bond</keyword>
<gene>
    <name evidence="9" type="primary">LOC106540319</name>
</gene>
<reference evidence="9" key="1">
    <citation type="submission" date="2025-08" db="UniProtKB">
        <authorList>
            <consortium name="RefSeq"/>
        </authorList>
    </citation>
    <scope>IDENTIFICATION</scope>
    <source>
        <tissue evidence="9">Skeletal muscle</tissue>
    </source>
</reference>
<dbReference type="InterPro" id="IPR009003">
    <property type="entry name" value="Peptidase_S1_PA"/>
</dbReference>
<dbReference type="CDD" id="cd00190">
    <property type="entry name" value="Tryp_SPc"/>
    <property type="match status" value="1"/>
</dbReference>
<evidence type="ECO:0000313" key="8">
    <source>
        <dbReference type="Proteomes" id="UP000504617"/>
    </source>
</evidence>
<accession>A0A6I9X971</accession>
<evidence type="ECO:0000313" key="9">
    <source>
        <dbReference type="RefSeq" id="XP_013910871.1"/>
    </source>
</evidence>
<evidence type="ECO:0000256" key="4">
    <source>
        <dbReference type="ARBA" id="ARBA00022801"/>
    </source>
</evidence>
<dbReference type="PRINTS" id="PR00722">
    <property type="entry name" value="CHYMOTRYPSIN"/>
</dbReference>
<dbReference type="GO" id="GO:0005576">
    <property type="term" value="C:extracellular region"/>
    <property type="evidence" value="ECO:0007669"/>
    <property type="project" value="UniProtKB-ARBA"/>
</dbReference>
<dbReference type="Pfam" id="PF00089">
    <property type="entry name" value="Trypsin"/>
    <property type="match status" value="1"/>
</dbReference>
<dbReference type="FunFam" id="2.40.10.10:FF:000039">
    <property type="entry name" value="Brain-specific serine protease 4"/>
    <property type="match status" value="1"/>
</dbReference>
<dbReference type="InterPro" id="IPR018114">
    <property type="entry name" value="TRYPSIN_HIS"/>
</dbReference>
<dbReference type="Gene3D" id="2.40.10.10">
    <property type="entry name" value="Trypsin-like serine proteases"/>
    <property type="match status" value="1"/>
</dbReference>
<feature type="domain" description="Peptidase S1" evidence="7">
    <location>
        <begin position="64"/>
        <end position="308"/>
    </location>
</feature>
<proteinExistence type="inferred from homology"/>
<dbReference type="InterPro" id="IPR001314">
    <property type="entry name" value="Peptidase_S1A"/>
</dbReference>
<evidence type="ECO:0000256" key="1">
    <source>
        <dbReference type="ARBA" id="ARBA00009228"/>
    </source>
</evidence>
<dbReference type="AlphaFoldDB" id="A0A6I9X971"/>
<dbReference type="GO" id="GO:0006508">
    <property type="term" value="P:proteolysis"/>
    <property type="evidence" value="ECO:0007669"/>
    <property type="project" value="UniProtKB-KW"/>
</dbReference>
<evidence type="ECO:0000256" key="6">
    <source>
        <dbReference type="ARBA" id="ARBA00023180"/>
    </source>
</evidence>
<evidence type="ECO:0000259" key="7">
    <source>
        <dbReference type="PROSITE" id="PS50240"/>
    </source>
</evidence>
<keyword evidence="6" id="KW-0325">Glycoprotein</keyword>
<keyword evidence="3" id="KW-0732">Signal</keyword>
<keyword evidence="4" id="KW-0378">Hydrolase</keyword>
<evidence type="ECO:0000256" key="2">
    <source>
        <dbReference type="ARBA" id="ARBA00022670"/>
    </source>
</evidence>
<dbReference type="SMART" id="SM00020">
    <property type="entry name" value="Tryp_SPc"/>
    <property type="match status" value="1"/>
</dbReference>
<dbReference type="SUPFAM" id="SSF50494">
    <property type="entry name" value="Trypsin-like serine proteases"/>
    <property type="match status" value="1"/>
</dbReference>
<dbReference type="PROSITE" id="PS50240">
    <property type="entry name" value="TRYPSIN_DOM"/>
    <property type="match status" value="1"/>
</dbReference>
<evidence type="ECO:0000256" key="3">
    <source>
        <dbReference type="ARBA" id="ARBA00022729"/>
    </source>
</evidence>
<dbReference type="PANTHER" id="PTHR24253">
    <property type="entry name" value="TRANSMEMBRANE PROTEASE SERINE"/>
    <property type="match status" value="1"/>
</dbReference>
<organism evidence="8 9">
    <name type="scientific">Thamnophis sirtalis</name>
    <dbReference type="NCBI Taxonomy" id="35019"/>
    <lineage>
        <taxon>Eukaryota</taxon>
        <taxon>Metazoa</taxon>
        <taxon>Chordata</taxon>
        <taxon>Craniata</taxon>
        <taxon>Vertebrata</taxon>
        <taxon>Euteleostomi</taxon>
        <taxon>Lepidosauria</taxon>
        <taxon>Squamata</taxon>
        <taxon>Bifurcata</taxon>
        <taxon>Unidentata</taxon>
        <taxon>Episquamata</taxon>
        <taxon>Toxicofera</taxon>
        <taxon>Serpentes</taxon>
        <taxon>Colubroidea</taxon>
        <taxon>Colubridae</taxon>
        <taxon>Natricinae</taxon>
        <taxon>Thamnophis</taxon>
    </lineage>
</organism>
<dbReference type="InterPro" id="IPR043504">
    <property type="entry name" value="Peptidase_S1_PA_chymotrypsin"/>
</dbReference>
<keyword evidence="2" id="KW-0645">Protease</keyword>
<dbReference type="PROSITE" id="PS00134">
    <property type="entry name" value="TRYPSIN_HIS"/>
    <property type="match status" value="1"/>
</dbReference>
<dbReference type="GeneID" id="106540319"/>
<dbReference type="PANTHER" id="PTHR24253:SF159">
    <property type="entry name" value="SERINE PROTEASE 42"/>
    <property type="match status" value="1"/>
</dbReference>
<comment type="similarity">
    <text evidence="1">Belongs to the peptidase S1 family. Snake venom subfamily.</text>
</comment>
<name>A0A6I9X971_9SAUR</name>
<evidence type="ECO:0000256" key="5">
    <source>
        <dbReference type="ARBA" id="ARBA00023157"/>
    </source>
</evidence>
<dbReference type="Proteomes" id="UP000504617">
    <property type="component" value="Unplaced"/>
</dbReference>
<dbReference type="InterPro" id="IPR001254">
    <property type="entry name" value="Trypsin_dom"/>
</dbReference>
<dbReference type="OrthoDB" id="93664at2759"/>
<dbReference type="GO" id="GO:0004252">
    <property type="term" value="F:serine-type endopeptidase activity"/>
    <property type="evidence" value="ECO:0007669"/>
    <property type="project" value="InterPro"/>
</dbReference>
<protein>
    <submittedName>
        <fullName evidence="9">Uncharacterized protein LOC106540319</fullName>
    </submittedName>
</protein>